<evidence type="ECO:0000313" key="2">
    <source>
        <dbReference type="EMBL" id="QKX52364.1"/>
    </source>
</evidence>
<sequence length="241" mass="27019">MKGIAIETAKELVAKRFPGCETALLAGSVVRGEATSTSDLDLVVIDNHIMSSYRESFIEKGWPVELFVHNSDSYQAYFKSDCDRGQPSLPNMVAESIVLTGQQEAEKIKEEARQLLAKGPASWTPKEVEAKRYFLTDVLDDFIGANNRTEELFIANALAEQLGEFVLRINGQWTGTSKWLVRSLKRYDKEFAEQFLAAFERYYSAREKDAAIQLAEAVLQPYGGRLFDGFTLGKEGIKDGR</sequence>
<dbReference type="GO" id="GO:0016779">
    <property type="term" value="F:nucleotidyltransferase activity"/>
    <property type="evidence" value="ECO:0007669"/>
    <property type="project" value="InterPro"/>
</dbReference>
<dbReference type="RefSeq" id="WP_176295051.1">
    <property type="nucleotide sequence ID" value="NZ_CP051177.1"/>
</dbReference>
<name>A0A7H8QEC3_9BACL</name>
<accession>A0A7H8QEC3</accession>
<evidence type="ECO:0000313" key="3">
    <source>
        <dbReference type="Proteomes" id="UP000509222"/>
    </source>
</evidence>
<dbReference type="CDD" id="cd05403">
    <property type="entry name" value="NT_KNTase_like"/>
    <property type="match status" value="1"/>
</dbReference>
<dbReference type="AlphaFoldDB" id="A0A7H8QEC3"/>
<reference evidence="2 3" key="1">
    <citation type="submission" date="2020-04" db="EMBL/GenBank/DDBJ databases">
        <authorList>
            <person name="Pajer P."/>
            <person name="Broz P."/>
        </authorList>
    </citation>
    <scope>NUCLEOTIDE SEQUENCE [LARGE SCALE GENOMIC DNA]</scope>
    <source>
        <strain evidence="3">NRL-ATB46093</strain>
    </source>
</reference>
<dbReference type="Proteomes" id="UP000509222">
    <property type="component" value="Chromosome"/>
</dbReference>
<organism evidence="2 3">
    <name type="scientific">Planococcus glaciei</name>
    <dbReference type="NCBI Taxonomy" id="459472"/>
    <lineage>
        <taxon>Bacteria</taxon>
        <taxon>Bacillati</taxon>
        <taxon>Bacillota</taxon>
        <taxon>Bacilli</taxon>
        <taxon>Bacillales</taxon>
        <taxon>Caryophanaceae</taxon>
        <taxon>Planococcus</taxon>
    </lineage>
</organism>
<proteinExistence type="predicted"/>
<keyword evidence="3" id="KW-1185">Reference proteome</keyword>
<protein>
    <submittedName>
        <fullName evidence="2">Nucleotidyltransferase domain-containing protein</fullName>
    </submittedName>
</protein>
<dbReference type="InterPro" id="IPR043519">
    <property type="entry name" value="NT_sf"/>
</dbReference>
<dbReference type="Gene3D" id="3.30.460.10">
    <property type="entry name" value="Beta Polymerase, domain 2"/>
    <property type="match status" value="1"/>
</dbReference>
<gene>
    <name evidence="2" type="ORF">HF394_18285</name>
</gene>
<dbReference type="Pfam" id="PF01909">
    <property type="entry name" value="NTP_transf_2"/>
    <property type="match status" value="1"/>
</dbReference>
<dbReference type="SUPFAM" id="SSF81301">
    <property type="entry name" value="Nucleotidyltransferase"/>
    <property type="match status" value="1"/>
</dbReference>
<reference evidence="3" key="2">
    <citation type="submission" date="2020-06" db="EMBL/GenBank/DDBJ databases">
        <title>Isolation of Planomicrobium glaciei.</title>
        <authorList>
            <person name="Malisova L."/>
            <person name="Safrankova R."/>
            <person name="Jakubu V."/>
            <person name="Spanelova P."/>
        </authorList>
    </citation>
    <scope>NUCLEOTIDE SEQUENCE [LARGE SCALE GENOMIC DNA]</scope>
    <source>
        <strain evidence="3">NRL-ATB46093</strain>
    </source>
</reference>
<keyword evidence="2" id="KW-0808">Transferase</keyword>
<evidence type="ECO:0000259" key="1">
    <source>
        <dbReference type="Pfam" id="PF01909"/>
    </source>
</evidence>
<dbReference type="InterPro" id="IPR002934">
    <property type="entry name" value="Polymerase_NTP_transf_dom"/>
</dbReference>
<feature type="domain" description="Polymerase nucleotidyl transferase" evidence="1">
    <location>
        <begin position="9"/>
        <end position="47"/>
    </location>
</feature>
<dbReference type="EMBL" id="CP051177">
    <property type="protein sequence ID" value="QKX52364.1"/>
    <property type="molecule type" value="Genomic_DNA"/>
</dbReference>